<comment type="caution">
    <text evidence="1">The sequence shown here is derived from an EMBL/GenBank/DDBJ whole genome shotgun (WGS) entry which is preliminary data.</text>
</comment>
<proteinExistence type="predicted"/>
<sequence>MPNVIDIPRVYFVDYARRNKVDTLPRLQGFTTRQVQVLDDDPKLRRMFNDAKLTAHNDLSTAPMGVRLSAQATVRKLAKLFQKS</sequence>
<evidence type="ECO:0000313" key="2">
    <source>
        <dbReference type="Proteomes" id="UP000315400"/>
    </source>
</evidence>
<accession>A0A540VRZ6</accession>
<dbReference type="EMBL" id="VIFK01000055">
    <property type="protein sequence ID" value="TQE99531.1"/>
    <property type="molecule type" value="Genomic_DNA"/>
</dbReference>
<reference evidence="1 2" key="1">
    <citation type="submission" date="2019-06" db="EMBL/GenBank/DDBJ databases">
        <title>Metagenome assembled Genome of Spiribacter salinus SL48-SHIP from the microbial mat of Salt Lake 48 (Novosibirsk region, Russia).</title>
        <authorList>
            <person name="Shipova A."/>
            <person name="Rozanov A.S."/>
            <person name="Bryanskaya A.V."/>
            <person name="Peltek S.E."/>
        </authorList>
    </citation>
    <scope>NUCLEOTIDE SEQUENCE [LARGE SCALE GENOMIC DNA]</scope>
    <source>
        <strain evidence="1">SL48-SHIP-2</strain>
    </source>
</reference>
<name>A0A540VRZ6_9GAMM</name>
<dbReference type="AlphaFoldDB" id="A0A540VRZ6"/>
<evidence type="ECO:0000313" key="1">
    <source>
        <dbReference type="EMBL" id="TQE99531.1"/>
    </source>
</evidence>
<dbReference type="Proteomes" id="UP000315400">
    <property type="component" value="Unassembled WGS sequence"/>
</dbReference>
<gene>
    <name evidence="1" type="ORF">FKY71_08110</name>
</gene>
<protein>
    <submittedName>
        <fullName evidence="1">Uncharacterized protein</fullName>
    </submittedName>
</protein>
<organism evidence="1 2">
    <name type="scientific">Spiribacter salinus</name>
    <dbReference type="NCBI Taxonomy" id="1335746"/>
    <lineage>
        <taxon>Bacteria</taxon>
        <taxon>Pseudomonadati</taxon>
        <taxon>Pseudomonadota</taxon>
        <taxon>Gammaproteobacteria</taxon>
        <taxon>Chromatiales</taxon>
        <taxon>Ectothiorhodospiraceae</taxon>
        <taxon>Spiribacter</taxon>
    </lineage>
</organism>